<keyword evidence="2" id="KW-1185">Reference proteome</keyword>
<sequence length="86" mass="9782">MTLNFASQTDLILKSINILFLKYGAKFSVKKVEYLSLLFDEFRLKSSSSYLETDFALRVLDLASSLTTLLDGKSTWSSYNIEAEKI</sequence>
<reference evidence="1 2" key="1">
    <citation type="journal article" date="2018" name="Sci. Rep.">
        <title>Genomic signatures of local adaptation to the degree of environmental predictability in rotifers.</title>
        <authorList>
            <person name="Franch-Gras L."/>
            <person name="Hahn C."/>
            <person name="Garcia-Roger E.M."/>
            <person name="Carmona M.J."/>
            <person name="Serra M."/>
            <person name="Gomez A."/>
        </authorList>
    </citation>
    <scope>NUCLEOTIDE SEQUENCE [LARGE SCALE GENOMIC DNA]</scope>
    <source>
        <strain evidence="1">HYR1</strain>
    </source>
</reference>
<gene>
    <name evidence="1" type="ORF">BpHYR1_021665</name>
</gene>
<dbReference type="EMBL" id="REGN01002578">
    <property type="protein sequence ID" value="RNA27224.1"/>
    <property type="molecule type" value="Genomic_DNA"/>
</dbReference>
<proteinExistence type="predicted"/>
<protein>
    <submittedName>
        <fullName evidence="1">Uncharacterized protein</fullName>
    </submittedName>
</protein>
<dbReference type="Proteomes" id="UP000276133">
    <property type="component" value="Unassembled WGS sequence"/>
</dbReference>
<accession>A0A3M7RUG9</accession>
<comment type="caution">
    <text evidence="1">The sequence shown here is derived from an EMBL/GenBank/DDBJ whole genome shotgun (WGS) entry which is preliminary data.</text>
</comment>
<evidence type="ECO:0000313" key="2">
    <source>
        <dbReference type="Proteomes" id="UP000276133"/>
    </source>
</evidence>
<organism evidence="1 2">
    <name type="scientific">Brachionus plicatilis</name>
    <name type="common">Marine rotifer</name>
    <name type="synonym">Brachionus muelleri</name>
    <dbReference type="NCBI Taxonomy" id="10195"/>
    <lineage>
        <taxon>Eukaryota</taxon>
        <taxon>Metazoa</taxon>
        <taxon>Spiralia</taxon>
        <taxon>Gnathifera</taxon>
        <taxon>Rotifera</taxon>
        <taxon>Eurotatoria</taxon>
        <taxon>Monogononta</taxon>
        <taxon>Pseudotrocha</taxon>
        <taxon>Ploima</taxon>
        <taxon>Brachionidae</taxon>
        <taxon>Brachionus</taxon>
    </lineage>
</organism>
<dbReference type="AlphaFoldDB" id="A0A3M7RUG9"/>
<evidence type="ECO:0000313" key="1">
    <source>
        <dbReference type="EMBL" id="RNA27224.1"/>
    </source>
</evidence>
<name>A0A3M7RUG9_BRAPC</name>